<evidence type="ECO:0000256" key="1">
    <source>
        <dbReference type="SAM" id="MobiDB-lite"/>
    </source>
</evidence>
<evidence type="ECO:0000313" key="3">
    <source>
        <dbReference type="Proteomes" id="UP001549119"/>
    </source>
</evidence>
<evidence type="ECO:0000313" key="2">
    <source>
        <dbReference type="EMBL" id="MET3866322.1"/>
    </source>
</evidence>
<proteinExistence type="predicted"/>
<feature type="compositionally biased region" description="Low complexity" evidence="1">
    <location>
        <begin position="86"/>
        <end position="95"/>
    </location>
</feature>
<name>A0ABV2NIK6_9HYPH</name>
<protein>
    <submittedName>
        <fullName evidence="2">Uncharacterized protein</fullName>
    </submittedName>
</protein>
<dbReference type="Proteomes" id="UP001549119">
    <property type="component" value="Unassembled WGS sequence"/>
</dbReference>
<sequence>MLPSDPSSTGSPAPELCSIPCRPMPGRSGSRIRAANFVWTYDAVQRTLSRIPGLDDLTRDIDGHVGFAIDPGIPRPVLRRDDERTAPTAPAVAAARQIPSKAGLNLQQVESDDG</sequence>
<dbReference type="EMBL" id="JBEPNW010000002">
    <property type="protein sequence ID" value="MET3866322.1"/>
    <property type="molecule type" value="Genomic_DNA"/>
</dbReference>
<feature type="compositionally biased region" description="Polar residues" evidence="1">
    <location>
        <begin position="1"/>
        <end position="11"/>
    </location>
</feature>
<feature type="compositionally biased region" description="Polar residues" evidence="1">
    <location>
        <begin position="105"/>
        <end position="114"/>
    </location>
</feature>
<accession>A0ABV2NIK6</accession>
<comment type="caution">
    <text evidence="2">The sequence shown here is derived from an EMBL/GenBank/DDBJ whole genome shotgun (WGS) entry which is preliminary data.</text>
</comment>
<reference evidence="2 3" key="1">
    <citation type="submission" date="2024-06" db="EMBL/GenBank/DDBJ databases">
        <title>Genomics of switchgrass bacterial isolates.</title>
        <authorList>
            <person name="Shade A."/>
        </authorList>
    </citation>
    <scope>NUCLEOTIDE SEQUENCE [LARGE SCALE GENOMIC DNA]</scope>
    <source>
        <strain evidence="2 3">PvP084</strain>
    </source>
</reference>
<dbReference type="RefSeq" id="WP_209650815.1">
    <property type="nucleotide sequence ID" value="NZ_JBEPNV010000001.1"/>
</dbReference>
<feature type="region of interest" description="Disordered" evidence="1">
    <location>
        <begin position="71"/>
        <end position="114"/>
    </location>
</feature>
<gene>
    <name evidence="2" type="ORF">ABIC20_003631</name>
</gene>
<feature type="region of interest" description="Disordered" evidence="1">
    <location>
        <begin position="1"/>
        <end position="21"/>
    </location>
</feature>
<keyword evidence="3" id="KW-1185">Reference proteome</keyword>
<organism evidence="2 3">
    <name type="scientific">Methylobacterium radiotolerans</name>
    <dbReference type="NCBI Taxonomy" id="31998"/>
    <lineage>
        <taxon>Bacteria</taxon>
        <taxon>Pseudomonadati</taxon>
        <taxon>Pseudomonadota</taxon>
        <taxon>Alphaproteobacteria</taxon>
        <taxon>Hyphomicrobiales</taxon>
        <taxon>Methylobacteriaceae</taxon>
        <taxon>Methylobacterium</taxon>
    </lineage>
</organism>